<protein>
    <recommendedName>
        <fullName evidence="2">Transcription regulator TrmB N-terminal domain-containing protein</fullName>
    </recommendedName>
</protein>
<reference evidence="1" key="1">
    <citation type="journal article" date="2011" name="Environ. Microbiol.">
        <title>Genomic insights into the metabolic potential of the polycyclic aromatic hydrocarbon degrading sulfate-reducing Deltaproteobacterium N47.</title>
        <authorList>
            <person name="Bergmann F."/>
            <person name="Selesi D."/>
            <person name="Weinmaier T."/>
            <person name="Tischler P."/>
            <person name="Rattei T."/>
            <person name="Meckenstock R.U."/>
        </authorList>
    </citation>
    <scope>NUCLEOTIDE SEQUENCE</scope>
</reference>
<evidence type="ECO:0008006" key="2">
    <source>
        <dbReference type="Google" id="ProtNLM"/>
    </source>
</evidence>
<evidence type="ECO:0000313" key="1">
    <source>
        <dbReference type="EMBL" id="CBX27498.1"/>
    </source>
</evidence>
<gene>
    <name evidence="1" type="ORF">N47_H23200</name>
</gene>
<proteinExistence type="predicted"/>
<organism evidence="1">
    <name type="scientific">uncultured Desulfobacterium sp</name>
    <dbReference type="NCBI Taxonomy" id="201089"/>
    <lineage>
        <taxon>Bacteria</taxon>
        <taxon>Pseudomonadati</taxon>
        <taxon>Thermodesulfobacteriota</taxon>
        <taxon>Desulfobacteria</taxon>
        <taxon>Desulfobacterales</taxon>
        <taxon>Desulfobacteriaceae</taxon>
        <taxon>Desulfobacterium</taxon>
        <taxon>environmental samples</taxon>
    </lineage>
</organism>
<dbReference type="AlphaFoldDB" id="E1YAA4"/>
<dbReference type="EMBL" id="FR695866">
    <property type="protein sequence ID" value="CBX27498.1"/>
    <property type="molecule type" value="Genomic_DNA"/>
</dbReference>
<sequence>MNNDHAKPSMNQEIFKLGLSVETISVYLLCCGLTDQGAVLSTKNLLGVWNGNPEALYEGIKILEERKILFKIISDLEDKSVYKLNDIKSWKP</sequence>
<name>E1YAA4_9BACT</name>
<accession>E1YAA4</accession>